<evidence type="ECO:0000313" key="4">
    <source>
        <dbReference type="Proteomes" id="UP001056937"/>
    </source>
</evidence>
<evidence type="ECO:0000313" key="3">
    <source>
        <dbReference type="EMBL" id="USI75093.1"/>
    </source>
</evidence>
<feature type="coiled-coil region" evidence="1">
    <location>
        <begin position="256"/>
        <end position="283"/>
    </location>
</feature>
<dbReference type="InterPro" id="IPR038729">
    <property type="entry name" value="Rad50/SbcC_AAA"/>
</dbReference>
<dbReference type="SUPFAM" id="SSF52540">
    <property type="entry name" value="P-loop containing nucleoside triphosphate hydrolases"/>
    <property type="match status" value="1"/>
</dbReference>
<dbReference type="PANTHER" id="PTHR32114:SF2">
    <property type="entry name" value="ABC TRANSPORTER ABCH.3"/>
    <property type="match status" value="1"/>
</dbReference>
<keyword evidence="4" id="KW-1185">Reference proteome</keyword>
<feature type="coiled-coil region" evidence="1">
    <location>
        <begin position="457"/>
        <end position="505"/>
    </location>
</feature>
<dbReference type="Proteomes" id="UP001056937">
    <property type="component" value="Plasmid p1"/>
</dbReference>
<dbReference type="Pfam" id="PF13476">
    <property type="entry name" value="AAA_23"/>
    <property type="match status" value="1"/>
</dbReference>
<organism evidence="3 4">
    <name type="scientific">Sphingomonas morindae</name>
    <dbReference type="NCBI Taxonomy" id="1541170"/>
    <lineage>
        <taxon>Bacteria</taxon>
        <taxon>Pseudomonadati</taxon>
        <taxon>Pseudomonadota</taxon>
        <taxon>Alphaproteobacteria</taxon>
        <taxon>Sphingomonadales</taxon>
        <taxon>Sphingomonadaceae</taxon>
        <taxon>Sphingomonas</taxon>
    </lineage>
</organism>
<geneLocation type="plasmid" evidence="3 4">
    <name>p1</name>
</geneLocation>
<dbReference type="PANTHER" id="PTHR32114">
    <property type="entry name" value="ABC TRANSPORTER ABCH.3"/>
    <property type="match status" value="1"/>
</dbReference>
<proteinExistence type="predicted"/>
<feature type="domain" description="Rad50/SbcC-type AAA" evidence="2">
    <location>
        <begin position="5"/>
        <end position="192"/>
    </location>
</feature>
<dbReference type="EMBL" id="CP084932">
    <property type="protein sequence ID" value="USI75093.1"/>
    <property type="molecule type" value="Genomic_DNA"/>
</dbReference>
<sequence>MRPIKLIMSAFGPYAGMEEIDFRDAVDAGLFGIYGPTGSGKSSIFSAMTFALFGEGAKKEQSIITMRSQHADPDRMTEVSFLFALGDRRYFVRRQPDQARPKRRGDGETVDSHAAWLFDATDVPIDEVTTDNCGVVLAEKKVGEVGRQIRELLGYGVEQFRQIVLLPQGRFEKFLLASSDERVAILRELFDVSLYRDITRRMKEGAISAKREFEDGHRLVAQRLTESGFASTDELASGIEEARNRANESDLVATSAETISAAADKAHSEAESLEARFSAVENARSSRAALETQRDDVDIADRAVTTAQNALKATDLDARVVEAERYFDDVTAAEAKARDNEFKAKSDHDESELAFVAAEAAATEVDGLIKRSNELERHREALTGAADLKAKSDLASAAHKAAQDAFETADASRVRLETLYSDISERVAVARGNALERAQLDAKLGALREEFRAAKAFTQAKQRLDAAIEDLGRAKARRDQTAGLVEQSQEQLALAERAFIGAQAQMLASTHLVHGEPCPVCGSADHPQPAHGEGDPKRLERNFNEARRKHDGVVRDATIAEGAITPAEALVTDRTKLLAEQSAPRADVDFIEKEGREVADELSALGEPVDLGSMEGDLVEAKREAEEAIIASNAARCHLQDKKTAEAVAARSYQDAISGVPESLRDVSVLDAEASSVDQKIKSLRETVAAADKQRQTTAVAKATAAEQLTAAARAVGSARSAVTGARDALAKRLEEVGLSLDAYRDGVKLIPEIGVLTAKVQKFRDDVNLADARIDEAETAVENLTRPDLTVTAQDAETARADALAARRTAAEIEAALKLLVDLRTSLLEQLDNLERLERETGPLRALADAFAGDNALKTPLETFAIGTMFDHVLDAANLRLGPMTAGRYRFERDIESVGGRSKRGLDVRVHDIETGRAREISTLSGGETFIAALSLALGLADIVEMSHGQIRLDTIFIDEGFGSLDTDNDGGTLDLVLNVLQAIVGNRRAVGLISHVPMVQQAVPNGFSIVKSAGGNRIERRVS</sequence>
<accession>A0ABY4XE10</accession>
<dbReference type="RefSeq" id="WP_252168907.1">
    <property type="nucleotide sequence ID" value="NZ_CP084932.1"/>
</dbReference>
<keyword evidence="3" id="KW-0614">Plasmid</keyword>
<evidence type="ECO:0000256" key="1">
    <source>
        <dbReference type="SAM" id="Coils"/>
    </source>
</evidence>
<dbReference type="InterPro" id="IPR027417">
    <property type="entry name" value="P-loop_NTPase"/>
</dbReference>
<dbReference type="Pfam" id="PF13558">
    <property type="entry name" value="SbcC_Walker_B"/>
    <property type="match status" value="1"/>
</dbReference>
<evidence type="ECO:0000259" key="2">
    <source>
        <dbReference type="Pfam" id="PF13476"/>
    </source>
</evidence>
<reference evidence="3" key="1">
    <citation type="journal article" date="2022" name="Toxins">
        <title>Genomic Analysis of Sphingopyxis sp. USTB-05 for Biodegrading Cyanobacterial Hepatotoxins.</title>
        <authorList>
            <person name="Liu C."/>
            <person name="Xu Q."/>
            <person name="Zhao Z."/>
            <person name="Zhang H."/>
            <person name="Liu X."/>
            <person name="Yin C."/>
            <person name="Liu Y."/>
            <person name="Yan H."/>
        </authorList>
    </citation>
    <scope>NUCLEOTIDE SEQUENCE</scope>
    <source>
        <strain evidence="3">NBD5</strain>
    </source>
</reference>
<keyword evidence="1" id="KW-0175">Coiled coil</keyword>
<dbReference type="Gene3D" id="3.40.50.300">
    <property type="entry name" value="P-loop containing nucleotide triphosphate hydrolases"/>
    <property type="match status" value="2"/>
</dbReference>
<protein>
    <submittedName>
        <fullName evidence="3">SMC family ATPase</fullName>
    </submittedName>
</protein>
<gene>
    <name evidence="3" type="ORF">LHA26_19565</name>
</gene>
<name>A0ABY4XE10_9SPHN</name>